<sequence length="131" mass="14757">MEPEITRREALQMSRDLSALPEQPGPTPYALNVVFELRSAESAEAFDALVAETLEGIADEPDTLVYAVHTPEGQPLVRVFYELYADERAFLSHEGQPHVRRMVEERARHLVGAPQVLFMHQHMGKLPRGPV</sequence>
<name>A0AAU8J5Q7_9ACTN</name>
<accession>A0AAU8J5Q7</accession>
<dbReference type="InterPro" id="IPR011008">
    <property type="entry name" value="Dimeric_a/b-barrel"/>
</dbReference>
<proteinExistence type="predicted"/>
<dbReference type="KEGG" id="stac:ABII15_37855"/>
<dbReference type="GO" id="GO:0004497">
    <property type="term" value="F:monooxygenase activity"/>
    <property type="evidence" value="ECO:0007669"/>
    <property type="project" value="UniProtKB-KW"/>
</dbReference>
<dbReference type="SUPFAM" id="SSF54909">
    <property type="entry name" value="Dimeric alpha+beta barrel"/>
    <property type="match status" value="1"/>
</dbReference>
<protein>
    <submittedName>
        <fullName evidence="2">Antibiotic biosynthesis monooxygenase</fullName>
    </submittedName>
</protein>
<dbReference type="RefSeq" id="WP_353946826.1">
    <property type="nucleotide sequence ID" value="NZ_CP159534.1"/>
</dbReference>
<organism evidence="2">
    <name type="scientific">Streptomyces tabacisoli</name>
    <dbReference type="NCBI Taxonomy" id="3156398"/>
    <lineage>
        <taxon>Bacteria</taxon>
        <taxon>Bacillati</taxon>
        <taxon>Actinomycetota</taxon>
        <taxon>Actinomycetes</taxon>
        <taxon>Kitasatosporales</taxon>
        <taxon>Streptomycetaceae</taxon>
        <taxon>Streptomyces</taxon>
    </lineage>
</organism>
<dbReference type="Gene3D" id="3.30.70.100">
    <property type="match status" value="1"/>
</dbReference>
<keyword evidence="2" id="KW-0560">Oxidoreductase</keyword>
<dbReference type="InterPro" id="IPR007138">
    <property type="entry name" value="ABM_dom"/>
</dbReference>
<feature type="domain" description="ABM" evidence="1">
    <location>
        <begin position="29"/>
        <end position="119"/>
    </location>
</feature>
<dbReference type="EMBL" id="CP159534">
    <property type="protein sequence ID" value="XCJ75395.1"/>
    <property type="molecule type" value="Genomic_DNA"/>
</dbReference>
<dbReference type="Pfam" id="PF03992">
    <property type="entry name" value="ABM"/>
    <property type="match status" value="1"/>
</dbReference>
<evidence type="ECO:0000313" key="2">
    <source>
        <dbReference type="EMBL" id="XCJ75395.1"/>
    </source>
</evidence>
<evidence type="ECO:0000259" key="1">
    <source>
        <dbReference type="PROSITE" id="PS51725"/>
    </source>
</evidence>
<dbReference type="AlphaFoldDB" id="A0AAU8J5Q7"/>
<reference evidence="2" key="1">
    <citation type="submission" date="2024-06" db="EMBL/GenBank/DDBJ databases">
        <title>Streptomyces sp. strain HUAS MG91 genome sequences.</title>
        <authorList>
            <person name="Mo P."/>
        </authorList>
    </citation>
    <scope>NUCLEOTIDE SEQUENCE</scope>
    <source>
        <strain evidence="2">HUAS MG91</strain>
    </source>
</reference>
<gene>
    <name evidence="2" type="ORF">ABII15_37855</name>
</gene>
<keyword evidence="2" id="KW-0503">Monooxygenase</keyword>
<dbReference type="PROSITE" id="PS51725">
    <property type="entry name" value="ABM"/>
    <property type="match status" value="1"/>
</dbReference>